<feature type="compositionally biased region" description="Polar residues" evidence="2">
    <location>
        <begin position="219"/>
        <end position="230"/>
    </location>
</feature>
<dbReference type="Pfam" id="PF03763">
    <property type="entry name" value="Remorin_C"/>
    <property type="match status" value="1"/>
</dbReference>
<protein>
    <recommendedName>
        <fullName evidence="3">Remorin C-terminal domain-containing protein</fullName>
    </recommendedName>
</protein>
<feature type="region of interest" description="Disordered" evidence="2">
    <location>
        <begin position="57"/>
        <end position="85"/>
    </location>
</feature>
<comment type="caution">
    <text evidence="4">The sequence shown here is derived from an EMBL/GenBank/DDBJ whole genome shotgun (WGS) entry which is preliminary data.</text>
</comment>
<feature type="compositionally biased region" description="Low complexity" evidence="2">
    <location>
        <begin position="207"/>
        <end position="218"/>
    </location>
</feature>
<feature type="compositionally biased region" description="Basic and acidic residues" evidence="2">
    <location>
        <begin position="173"/>
        <end position="196"/>
    </location>
</feature>
<keyword evidence="5" id="KW-1185">Reference proteome</keyword>
<dbReference type="InterPro" id="IPR005516">
    <property type="entry name" value="Remorin_C"/>
</dbReference>
<dbReference type="AlphaFoldDB" id="A0AAN9PSS2"/>
<evidence type="ECO:0000313" key="4">
    <source>
        <dbReference type="EMBL" id="KAK7309216.1"/>
    </source>
</evidence>
<sequence>MEKSSGTSQKFGSFLSPGAPNSSIRTPFNSGRTVPSKWEDAERWICSPVSGYANGKSSYAQLQRRPKSKSGPIVPPGTGSYSSYSPTVPLRQGLVVKNLMMGSPFSTGVLAPDALSIHQLYAHDTAFGPRYDIDNDTQSSSPLLNGNSVVLPLVSNVPKWSRQLCDPSSPNSQDDKQDGARNEDRLMSPLSKRDKGTQMSPPETESDAPSSPKSSPTSAMDQQDSLSTSKLEVRDVGVDNQATVIRCSKSNAAKLSLLPDKDLRKSSTESQASGLDIAESMLDTSKFHREEAKIMAWESLQKAKAEAAIRKLEMKLEKKKSSSMDKILNKLRRSQMKAEKMRSIVTVQHQVSKTRKVFSFNKYTQLWSPTTCFGSHAS</sequence>
<comment type="similarity">
    <text evidence="1">Belongs to the remorin family.</text>
</comment>
<evidence type="ECO:0000313" key="5">
    <source>
        <dbReference type="Proteomes" id="UP001359559"/>
    </source>
</evidence>
<feature type="region of interest" description="Disordered" evidence="2">
    <location>
        <begin position="161"/>
        <end position="234"/>
    </location>
</feature>
<dbReference type="PANTHER" id="PTHR31471">
    <property type="entry name" value="OS02G0116800 PROTEIN"/>
    <property type="match status" value="1"/>
</dbReference>
<feature type="domain" description="Remorin C-terminal" evidence="3">
    <location>
        <begin position="269"/>
        <end position="350"/>
    </location>
</feature>
<proteinExistence type="inferred from homology"/>
<accession>A0AAN9PSS2</accession>
<dbReference type="EMBL" id="JAYKXN010000002">
    <property type="protein sequence ID" value="KAK7309216.1"/>
    <property type="molecule type" value="Genomic_DNA"/>
</dbReference>
<dbReference type="Proteomes" id="UP001359559">
    <property type="component" value="Unassembled WGS sequence"/>
</dbReference>
<feature type="compositionally biased region" description="Low complexity" evidence="2">
    <location>
        <begin position="76"/>
        <end position="85"/>
    </location>
</feature>
<evidence type="ECO:0000256" key="1">
    <source>
        <dbReference type="ARBA" id="ARBA00005711"/>
    </source>
</evidence>
<feature type="region of interest" description="Disordered" evidence="2">
    <location>
        <begin position="1"/>
        <end position="34"/>
    </location>
</feature>
<dbReference type="PANTHER" id="PTHR31471:SF100">
    <property type="entry name" value="CARBOXY-TERMINAL REGION REMORIN"/>
    <property type="match status" value="1"/>
</dbReference>
<evidence type="ECO:0000256" key="2">
    <source>
        <dbReference type="SAM" id="MobiDB-lite"/>
    </source>
</evidence>
<feature type="compositionally biased region" description="Polar residues" evidence="2">
    <location>
        <begin position="1"/>
        <end position="11"/>
    </location>
</feature>
<feature type="compositionally biased region" description="Polar residues" evidence="2">
    <location>
        <begin position="19"/>
        <end position="33"/>
    </location>
</feature>
<organism evidence="4 5">
    <name type="scientific">Clitoria ternatea</name>
    <name type="common">Butterfly pea</name>
    <dbReference type="NCBI Taxonomy" id="43366"/>
    <lineage>
        <taxon>Eukaryota</taxon>
        <taxon>Viridiplantae</taxon>
        <taxon>Streptophyta</taxon>
        <taxon>Embryophyta</taxon>
        <taxon>Tracheophyta</taxon>
        <taxon>Spermatophyta</taxon>
        <taxon>Magnoliopsida</taxon>
        <taxon>eudicotyledons</taxon>
        <taxon>Gunneridae</taxon>
        <taxon>Pentapetalae</taxon>
        <taxon>rosids</taxon>
        <taxon>fabids</taxon>
        <taxon>Fabales</taxon>
        <taxon>Fabaceae</taxon>
        <taxon>Papilionoideae</taxon>
        <taxon>50 kb inversion clade</taxon>
        <taxon>NPAAA clade</taxon>
        <taxon>indigoferoid/millettioid clade</taxon>
        <taxon>Phaseoleae</taxon>
        <taxon>Clitoria</taxon>
    </lineage>
</organism>
<name>A0AAN9PSS2_CLITE</name>
<evidence type="ECO:0000259" key="3">
    <source>
        <dbReference type="Pfam" id="PF03763"/>
    </source>
</evidence>
<gene>
    <name evidence="4" type="ORF">RJT34_05757</name>
</gene>
<reference evidence="4 5" key="1">
    <citation type="submission" date="2024-01" db="EMBL/GenBank/DDBJ databases">
        <title>The genomes of 5 underutilized Papilionoideae crops provide insights into root nodulation and disease resistance.</title>
        <authorList>
            <person name="Yuan L."/>
        </authorList>
    </citation>
    <scope>NUCLEOTIDE SEQUENCE [LARGE SCALE GENOMIC DNA]</scope>
    <source>
        <strain evidence="4">LY-2023</strain>
        <tissue evidence="4">Leaf</tissue>
    </source>
</reference>